<evidence type="ECO:0000313" key="2">
    <source>
        <dbReference type="Proteomes" id="UP000219564"/>
    </source>
</evidence>
<name>A0AAX2H340_9PSED</name>
<organism evidence="1 2">
    <name type="scientific">Pseudomonas lundensis</name>
    <dbReference type="NCBI Taxonomy" id="86185"/>
    <lineage>
        <taxon>Bacteria</taxon>
        <taxon>Pseudomonadati</taxon>
        <taxon>Pseudomonadota</taxon>
        <taxon>Gammaproteobacteria</taxon>
        <taxon>Pseudomonadales</taxon>
        <taxon>Pseudomonadaceae</taxon>
        <taxon>Pseudomonas</taxon>
    </lineage>
</organism>
<evidence type="ECO:0000313" key="1">
    <source>
        <dbReference type="EMBL" id="SOB50086.1"/>
    </source>
</evidence>
<proteinExistence type="predicted"/>
<comment type="caution">
    <text evidence="1">The sequence shown here is derived from an EMBL/GenBank/DDBJ whole genome shotgun (WGS) entry which is preliminary data.</text>
</comment>
<reference evidence="1 2" key="1">
    <citation type="submission" date="2017-08" db="EMBL/GenBank/DDBJ databases">
        <authorList>
            <person name="Chaillou S."/>
        </authorList>
    </citation>
    <scope>NUCLEOTIDE SEQUENCE [LARGE SCALE GENOMIC DNA]</scope>
    <source>
        <strain evidence="1 2">MFPA15A1205</strain>
    </source>
</reference>
<gene>
    <name evidence="1" type="ORF">PLUA15_160183</name>
</gene>
<accession>A0AAX2H340</accession>
<dbReference type="AlphaFoldDB" id="A0AAX2H340"/>
<sequence>MSFTSAEELKRMMPPCSVRAVDQLVGLMYSLVFIWDLLELFEVMFFVARLAVVSYDELREWPHRVPGCLLLVSLWLHEPEPLQGV</sequence>
<dbReference type="EMBL" id="OBKZ01000008">
    <property type="protein sequence ID" value="SOB50086.1"/>
    <property type="molecule type" value="Genomic_DNA"/>
</dbReference>
<protein>
    <submittedName>
        <fullName evidence="1">Uncharacterized protein</fullName>
    </submittedName>
</protein>
<dbReference type="Proteomes" id="UP000219564">
    <property type="component" value="Unassembled WGS sequence"/>
</dbReference>